<gene>
    <name evidence="1" type="ORF">Bpfe_031136</name>
</gene>
<organism evidence="1 2">
    <name type="scientific">Biomphalaria pfeifferi</name>
    <name type="common">Bloodfluke planorb</name>
    <name type="synonym">Freshwater snail</name>
    <dbReference type="NCBI Taxonomy" id="112525"/>
    <lineage>
        <taxon>Eukaryota</taxon>
        <taxon>Metazoa</taxon>
        <taxon>Spiralia</taxon>
        <taxon>Lophotrochozoa</taxon>
        <taxon>Mollusca</taxon>
        <taxon>Gastropoda</taxon>
        <taxon>Heterobranchia</taxon>
        <taxon>Euthyneura</taxon>
        <taxon>Panpulmonata</taxon>
        <taxon>Hygrophila</taxon>
        <taxon>Lymnaeoidea</taxon>
        <taxon>Planorbidae</taxon>
        <taxon>Biomphalaria</taxon>
    </lineage>
</organism>
<evidence type="ECO:0000313" key="1">
    <source>
        <dbReference type="EMBL" id="KAK0039459.1"/>
    </source>
</evidence>
<proteinExistence type="predicted"/>
<comment type="caution">
    <text evidence="1">The sequence shown here is derived from an EMBL/GenBank/DDBJ whole genome shotgun (WGS) entry which is preliminary data.</text>
</comment>
<sequence>MSIRGIFASHSGIVGERVGDIASRVLMLGYTGTAPLLALSSGMPKEGVVDTSYSWVEDSHISGNTQATGNVNTAVTTIPVEDANIWTKNTIIMNQTTGEYMLITAINSDTSVEVLRAIGATTAQNITTGDRLQHIGSAYAEGSGKPDPVTQKGENRTNYVQIFKNGWAVTGTAKAVKFHTGSQLAYNRQQALGYHLEDLEKSFIFGRPTVRHINGQQLRISAGIRYQIATYGGLVESANAGGAGQMNLDGIFSFMRRIFDRNVKGMPNERISFTGSGTLELIQQMVRKDTQYNITQGEDKYGIKVMKLTGFSGDLTLASHPLFTENSAWGKELLVLHPGLIKKRVLRESWEETFNTTQSNTNGDDKEEGYIGIELGWQAQAVETMGYMTNITTAVASPV</sequence>
<dbReference type="Pfam" id="PF17236">
    <property type="entry name" value="SU10_MCP"/>
    <property type="match status" value="1"/>
</dbReference>
<keyword evidence="2" id="KW-1185">Reference proteome</keyword>
<reference evidence="1" key="1">
    <citation type="journal article" date="2023" name="PLoS Negl. Trop. Dis.">
        <title>A genome sequence for Biomphalaria pfeifferi, the major vector snail for the human-infecting parasite Schistosoma mansoni.</title>
        <authorList>
            <person name="Bu L."/>
            <person name="Lu L."/>
            <person name="Laidemitt M.R."/>
            <person name="Zhang S.M."/>
            <person name="Mutuku M."/>
            <person name="Mkoji G."/>
            <person name="Steinauer M."/>
            <person name="Loker E.S."/>
        </authorList>
    </citation>
    <scope>NUCLEOTIDE SEQUENCE</scope>
    <source>
        <strain evidence="1">KasaAsao</strain>
    </source>
</reference>
<dbReference type="EMBL" id="JASAOG010000447">
    <property type="protein sequence ID" value="KAK0039459.1"/>
    <property type="molecule type" value="Genomic_DNA"/>
</dbReference>
<evidence type="ECO:0000313" key="2">
    <source>
        <dbReference type="Proteomes" id="UP001233172"/>
    </source>
</evidence>
<protein>
    <submittedName>
        <fullName evidence="1">Major capsid protein</fullName>
    </submittedName>
</protein>
<dbReference type="InterPro" id="IPR035198">
    <property type="entry name" value="SU10_MCP"/>
</dbReference>
<dbReference type="Proteomes" id="UP001233172">
    <property type="component" value="Unassembled WGS sequence"/>
</dbReference>
<name>A0AAD8AQ35_BIOPF</name>
<dbReference type="AlphaFoldDB" id="A0AAD8AQ35"/>
<reference evidence="1" key="2">
    <citation type="submission" date="2023-04" db="EMBL/GenBank/DDBJ databases">
        <authorList>
            <person name="Bu L."/>
            <person name="Lu L."/>
            <person name="Laidemitt M.R."/>
            <person name="Zhang S.M."/>
            <person name="Mutuku M."/>
            <person name="Mkoji G."/>
            <person name="Steinauer M."/>
            <person name="Loker E.S."/>
        </authorList>
    </citation>
    <scope>NUCLEOTIDE SEQUENCE</scope>
    <source>
        <strain evidence="1">KasaAsao</strain>
        <tissue evidence="1">Whole Snail</tissue>
    </source>
</reference>
<accession>A0AAD8AQ35</accession>